<accession>A0A7Y6IXI3</accession>
<gene>
    <name evidence="4" type="ORF">HT134_39845</name>
</gene>
<dbReference type="Proteomes" id="UP000546126">
    <property type="component" value="Unassembled WGS sequence"/>
</dbReference>
<keyword evidence="5" id="KW-1185">Reference proteome</keyword>
<name>A0A7Y6IXI3_9ACTN</name>
<evidence type="ECO:0000259" key="3">
    <source>
        <dbReference type="PROSITE" id="PS50977"/>
    </source>
</evidence>
<evidence type="ECO:0000313" key="4">
    <source>
        <dbReference type="EMBL" id="NUW46226.1"/>
    </source>
</evidence>
<dbReference type="InterPro" id="IPR009057">
    <property type="entry name" value="Homeodomain-like_sf"/>
</dbReference>
<evidence type="ECO:0000256" key="1">
    <source>
        <dbReference type="ARBA" id="ARBA00023125"/>
    </source>
</evidence>
<dbReference type="GO" id="GO:0003700">
    <property type="term" value="F:DNA-binding transcription factor activity"/>
    <property type="evidence" value="ECO:0007669"/>
    <property type="project" value="TreeGrafter"/>
</dbReference>
<evidence type="ECO:0000313" key="5">
    <source>
        <dbReference type="Proteomes" id="UP000546126"/>
    </source>
</evidence>
<reference evidence="4 5" key="1">
    <citation type="submission" date="2020-06" db="EMBL/GenBank/DDBJ databases">
        <authorList>
            <person name="Chanama M."/>
        </authorList>
    </citation>
    <scope>NUCLEOTIDE SEQUENCE [LARGE SCALE GENOMIC DNA]</scope>
    <source>
        <strain evidence="4 5">TBRC6557</strain>
    </source>
</reference>
<dbReference type="InterPro" id="IPR001647">
    <property type="entry name" value="HTH_TetR"/>
</dbReference>
<sequence>MRSRESAALSRTRRARREDLIAAAIQVISQDGYGAASLERIAREAGTSKGNALYHFSSKEELYQAVATTLFETGAAYMAERLRAAGTPAERLRTYLESNLRFITLNAAHVGATQRILQNSTTVQVIEVEDAAAPLRRLLQSGQDSGEFGAFDPEITALSIRAAIDMAAFLFLRHPDLDVEHYISETVALFLRAVQPAPAPSASASASAP</sequence>
<comment type="caution">
    <text evidence="4">The sequence shown here is derived from an EMBL/GenBank/DDBJ whole genome shotgun (WGS) entry which is preliminary data.</text>
</comment>
<dbReference type="PANTHER" id="PTHR30055:SF196">
    <property type="entry name" value="HTH-TYPE TRANSCRIPTIONAL REGULATOR RUTR"/>
    <property type="match status" value="1"/>
</dbReference>
<dbReference type="InterPro" id="IPR036271">
    <property type="entry name" value="Tet_transcr_reg_TetR-rel_C_sf"/>
</dbReference>
<dbReference type="Gene3D" id="1.10.357.10">
    <property type="entry name" value="Tetracycline Repressor, domain 2"/>
    <property type="match status" value="1"/>
</dbReference>
<dbReference type="PANTHER" id="PTHR30055">
    <property type="entry name" value="HTH-TYPE TRANSCRIPTIONAL REGULATOR RUTR"/>
    <property type="match status" value="1"/>
</dbReference>
<organism evidence="4 5">
    <name type="scientific">Nonomuraea rhodomycinica</name>
    <dbReference type="NCBI Taxonomy" id="1712872"/>
    <lineage>
        <taxon>Bacteria</taxon>
        <taxon>Bacillati</taxon>
        <taxon>Actinomycetota</taxon>
        <taxon>Actinomycetes</taxon>
        <taxon>Streptosporangiales</taxon>
        <taxon>Streptosporangiaceae</taxon>
        <taxon>Nonomuraea</taxon>
    </lineage>
</organism>
<dbReference type="EMBL" id="JABWGO010000015">
    <property type="protein sequence ID" value="NUW46226.1"/>
    <property type="molecule type" value="Genomic_DNA"/>
</dbReference>
<evidence type="ECO:0000256" key="2">
    <source>
        <dbReference type="PROSITE-ProRule" id="PRU00335"/>
    </source>
</evidence>
<dbReference type="PRINTS" id="PR00455">
    <property type="entry name" value="HTHTETR"/>
</dbReference>
<dbReference type="RefSeq" id="WP_175605693.1">
    <property type="nucleotide sequence ID" value="NZ_JABWGO010000015.1"/>
</dbReference>
<dbReference type="PROSITE" id="PS50977">
    <property type="entry name" value="HTH_TETR_2"/>
    <property type="match status" value="1"/>
</dbReference>
<keyword evidence="1 2" id="KW-0238">DNA-binding</keyword>
<dbReference type="SUPFAM" id="SSF46689">
    <property type="entry name" value="Homeodomain-like"/>
    <property type="match status" value="1"/>
</dbReference>
<dbReference type="GO" id="GO:0000976">
    <property type="term" value="F:transcription cis-regulatory region binding"/>
    <property type="evidence" value="ECO:0007669"/>
    <property type="project" value="TreeGrafter"/>
</dbReference>
<dbReference type="AlphaFoldDB" id="A0A7Y6IXI3"/>
<proteinExistence type="predicted"/>
<feature type="domain" description="HTH tetR-type" evidence="3">
    <location>
        <begin position="14"/>
        <end position="74"/>
    </location>
</feature>
<feature type="DNA-binding region" description="H-T-H motif" evidence="2">
    <location>
        <begin position="37"/>
        <end position="56"/>
    </location>
</feature>
<dbReference type="SUPFAM" id="SSF48498">
    <property type="entry name" value="Tetracyclin repressor-like, C-terminal domain"/>
    <property type="match status" value="1"/>
</dbReference>
<dbReference type="Gene3D" id="1.10.10.60">
    <property type="entry name" value="Homeodomain-like"/>
    <property type="match status" value="1"/>
</dbReference>
<protein>
    <submittedName>
        <fullName evidence="4">TetR family transcriptional regulator</fullName>
    </submittedName>
</protein>
<dbReference type="Pfam" id="PF00440">
    <property type="entry name" value="TetR_N"/>
    <property type="match status" value="1"/>
</dbReference>
<dbReference type="InterPro" id="IPR050109">
    <property type="entry name" value="HTH-type_TetR-like_transc_reg"/>
</dbReference>